<dbReference type="AlphaFoldDB" id="A0A813EL84"/>
<protein>
    <recommendedName>
        <fullName evidence="1">FACT complex subunit</fullName>
    </recommendedName>
</protein>
<keyword evidence="1" id="KW-0234">DNA repair</keyword>
<dbReference type="PANTHER" id="PTHR13980">
    <property type="entry name" value="CDC68 RELATED"/>
    <property type="match status" value="1"/>
</dbReference>
<dbReference type="GO" id="GO:0035101">
    <property type="term" value="C:FACT complex"/>
    <property type="evidence" value="ECO:0007669"/>
    <property type="project" value="UniProtKB-UniRule"/>
</dbReference>
<dbReference type="InterPro" id="IPR040258">
    <property type="entry name" value="Spt16"/>
</dbReference>
<evidence type="ECO:0000313" key="5">
    <source>
        <dbReference type="Proteomes" id="UP000654075"/>
    </source>
</evidence>
<evidence type="ECO:0000256" key="1">
    <source>
        <dbReference type="RuleBase" id="RU367052"/>
    </source>
</evidence>
<keyword evidence="1" id="KW-0227">DNA damage</keyword>
<comment type="subunit">
    <text evidence="1">Component of the FACT complex.</text>
</comment>
<evidence type="ECO:0000259" key="3">
    <source>
        <dbReference type="Pfam" id="PF00557"/>
    </source>
</evidence>
<accession>A0A813EL84</accession>
<keyword evidence="1" id="KW-0539">Nucleus</keyword>
<comment type="caution">
    <text evidence="4">The sequence shown here is derived from an EMBL/GenBank/DDBJ whole genome shotgun (WGS) entry which is preliminary data.</text>
</comment>
<dbReference type="Proteomes" id="UP000654075">
    <property type="component" value="Unassembled WGS sequence"/>
</dbReference>
<name>A0A813EL84_POLGL</name>
<keyword evidence="1" id="KW-0235">DNA replication</keyword>
<evidence type="ECO:0000256" key="2">
    <source>
        <dbReference type="SAM" id="MobiDB-lite"/>
    </source>
</evidence>
<dbReference type="GO" id="GO:0006368">
    <property type="term" value="P:transcription elongation by RNA polymerase II"/>
    <property type="evidence" value="ECO:0007669"/>
    <property type="project" value="TreeGrafter"/>
</dbReference>
<dbReference type="InterPro" id="IPR000994">
    <property type="entry name" value="Pept_M24"/>
</dbReference>
<comment type="subcellular location">
    <subcellularLocation>
        <location evidence="1">Nucleus</location>
    </subcellularLocation>
    <subcellularLocation>
        <location evidence="1">Chromosome</location>
    </subcellularLocation>
</comment>
<dbReference type="Pfam" id="PF00557">
    <property type="entry name" value="Peptidase_M24"/>
    <property type="match status" value="1"/>
</dbReference>
<keyword evidence="1" id="KW-0804">Transcription</keyword>
<dbReference type="GO" id="GO:0031491">
    <property type="term" value="F:nucleosome binding"/>
    <property type="evidence" value="ECO:0007669"/>
    <property type="project" value="TreeGrafter"/>
</dbReference>
<reference evidence="4" key="1">
    <citation type="submission" date="2021-02" db="EMBL/GenBank/DDBJ databases">
        <authorList>
            <person name="Dougan E. K."/>
            <person name="Rhodes N."/>
            <person name="Thang M."/>
            <person name="Chan C."/>
        </authorList>
    </citation>
    <scope>NUCLEOTIDE SEQUENCE</scope>
</reference>
<gene>
    <name evidence="4" type="ORF">PGLA1383_LOCUS17575</name>
</gene>
<feature type="compositionally biased region" description="Basic and acidic residues" evidence="2">
    <location>
        <begin position="276"/>
        <end position="287"/>
    </location>
</feature>
<dbReference type="SUPFAM" id="SSF55920">
    <property type="entry name" value="Creatinase/aminopeptidase"/>
    <property type="match status" value="1"/>
</dbReference>
<sequence length="287" mass="30906">MQHNFDTDELDITYTSFQSGRQLELKHAVHPNSDNVAMIGTFLLSIGTRCCEYSACVTRTVMVNPIRAHKEAYALALEVQRLIVQLLVPGAVFKDVYSAAKKKVQEIKPELVGRFPKNVGFAMGLEFKDTRAYISATSARQVKAGSVFTIGTGFEKAAVPGSGDPWAVWITDTVLVPAECSTNEVLTSGSSSRVDAVMFELMRAPGCSRAAEGEKGASADADGKAQQGSDGDQRNDARDQVQAWCPQGELEAEQGGRKQQARQRLAAAEGASAGAEHQELGRVRPCP</sequence>
<dbReference type="OrthoDB" id="10251642at2759"/>
<dbReference type="Gene3D" id="3.90.230.10">
    <property type="entry name" value="Creatinase/methionine aminopeptidase superfamily"/>
    <property type="match status" value="1"/>
</dbReference>
<comment type="function">
    <text evidence="1">Component of the FACT complex, a general chromatin factor that acts to reorganize nucleosomes. The FACT complex is involved in multiple processes that require DNA as a template such as mRNA elongation, DNA replication and DNA repair. During transcription elongation the FACT complex acts as a histone chaperone that both destabilizes and restores nucleosomal structure. It facilitates the passage of RNA polymerase II and transcription by promoting the dissociation of one histone H2A-H2B dimer from the nucleosome, then subsequently promotes the reestablishment of the nucleosome following the passage of RNA polymerase II.</text>
</comment>
<keyword evidence="1" id="KW-0158">Chromosome</keyword>
<keyword evidence="1" id="KW-0805">Transcription regulation</keyword>
<dbReference type="EMBL" id="CAJNNV010010890">
    <property type="protein sequence ID" value="CAE8599203.1"/>
    <property type="molecule type" value="Genomic_DNA"/>
</dbReference>
<feature type="compositionally biased region" description="Low complexity" evidence="2">
    <location>
        <begin position="262"/>
        <end position="275"/>
    </location>
</feature>
<dbReference type="PANTHER" id="PTHR13980:SF15">
    <property type="entry name" value="FACT COMPLEX SUBUNIT SPT16"/>
    <property type="match status" value="1"/>
</dbReference>
<dbReference type="GO" id="GO:0006281">
    <property type="term" value="P:DNA repair"/>
    <property type="evidence" value="ECO:0007669"/>
    <property type="project" value="UniProtKB-UniRule"/>
</dbReference>
<dbReference type="GO" id="GO:0006260">
    <property type="term" value="P:DNA replication"/>
    <property type="evidence" value="ECO:0007669"/>
    <property type="project" value="UniProtKB-KW"/>
</dbReference>
<evidence type="ECO:0000313" key="4">
    <source>
        <dbReference type="EMBL" id="CAE8599203.1"/>
    </source>
</evidence>
<keyword evidence="5" id="KW-1185">Reference proteome</keyword>
<feature type="region of interest" description="Disordered" evidence="2">
    <location>
        <begin position="210"/>
        <end position="287"/>
    </location>
</feature>
<comment type="similarity">
    <text evidence="1">Belongs to the peptidase M24 family. SPT16 subfamily.</text>
</comment>
<organism evidence="4 5">
    <name type="scientific">Polarella glacialis</name>
    <name type="common">Dinoflagellate</name>
    <dbReference type="NCBI Taxonomy" id="89957"/>
    <lineage>
        <taxon>Eukaryota</taxon>
        <taxon>Sar</taxon>
        <taxon>Alveolata</taxon>
        <taxon>Dinophyceae</taxon>
        <taxon>Suessiales</taxon>
        <taxon>Suessiaceae</taxon>
        <taxon>Polarella</taxon>
    </lineage>
</organism>
<feature type="domain" description="Peptidase M24" evidence="3">
    <location>
        <begin position="15"/>
        <end position="176"/>
    </location>
</feature>
<dbReference type="InterPro" id="IPR036005">
    <property type="entry name" value="Creatinase/aminopeptidase-like"/>
</dbReference>
<proteinExistence type="inferred from homology"/>
<feature type="compositionally biased region" description="Basic and acidic residues" evidence="2">
    <location>
        <begin position="211"/>
        <end position="223"/>
    </location>
</feature>